<feature type="domain" description="Glutamine amidotransferase type-2" evidence="10">
    <location>
        <begin position="2"/>
        <end position="224"/>
    </location>
</feature>
<evidence type="ECO:0000256" key="1">
    <source>
        <dbReference type="ARBA" id="ARBA00005187"/>
    </source>
</evidence>
<feature type="region of interest" description="Disordered" evidence="9">
    <location>
        <begin position="295"/>
        <end position="315"/>
    </location>
</feature>
<evidence type="ECO:0000259" key="10">
    <source>
        <dbReference type="PROSITE" id="PS51278"/>
    </source>
</evidence>
<dbReference type="RefSeq" id="WP_248632846.1">
    <property type="nucleotide sequence ID" value="NZ_JALPTH010000007.1"/>
</dbReference>
<evidence type="ECO:0000256" key="2">
    <source>
        <dbReference type="ARBA" id="ARBA00005752"/>
    </source>
</evidence>
<gene>
    <name evidence="11" type="primary">asnB</name>
    <name evidence="11" type="ORF">M1O15_09435</name>
</gene>
<dbReference type="InterPro" id="IPR051786">
    <property type="entry name" value="ASN_synthetase/amidase"/>
</dbReference>
<evidence type="ECO:0000256" key="4">
    <source>
        <dbReference type="ARBA" id="ARBA00022741"/>
    </source>
</evidence>
<dbReference type="Pfam" id="PF13537">
    <property type="entry name" value="GATase_7"/>
    <property type="match status" value="1"/>
</dbReference>
<comment type="pathway">
    <text evidence="1">Amino-acid biosynthesis; L-asparagine biosynthesis; L-asparagine from L-aspartate (L-Gln route): step 1/1.</text>
</comment>
<evidence type="ECO:0000256" key="6">
    <source>
        <dbReference type="ARBA" id="ARBA00022888"/>
    </source>
</evidence>
<dbReference type="InterPro" id="IPR017932">
    <property type="entry name" value="GATase_2_dom"/>
</dbReference>
<dbReference type="InterPro" id="IPR001962">
    <property type="entry name" value="Asn_synthase"/>
</dbReference>
<dbReference type="Gene3D" id="3.40.50.620">
    <property type="entry name" value="HUPs"/>
    <property type="match status" value="1"/>
</dbReference>
<dbReference type="InterPro" id="IPR006426">
    <property type="entry name" value="Asn_synth_AEB"/>
</dbReference>
<evidence type="ECO:0000256" key="7">
    <source>
        <dbReference type="ARBA" id="ARBA00022962"/>
    </source>
</evidence>
<evidence type="ECO:0000313" key="11">
    <source>
        <dbReference type="EMBL" id="MCK8677609.1"/>
    </source>
</evidence>
<reference evidence="11 12" key="1">
    <citation type="submission" date="2022-04" db="EMBL/GenBank/DDBJ databases">
        <title>Streptomyces sp. nov. LCR6-01 isolated from Lichen of Dirinaria sp.</title>
        <authorList>
            <person name="Kanchanasin P."/>
            <person name="Tanasupawat S."/>
            <person name="Phongsopitanun W."/>
        </authorList>
    </citation>
    <scope>NUCLEOTIDE SEQUENCE [LARGE SCALE GENOMIC DNA]</scope>
    <source>
        <strain evidence="11 12">LCR6-01</strain>
    </source>
</reference>
<keyword evidence="6" id="KW-0028">Amino-acid biosynthesis</keyword>
<dbReference type="Proteomes" id="UP001522868">
    <property type="component" value="Unassembled WGS sequence"/>
</dbReference>
<protein>
    <recommendedName>
        <fullName evidence="3">asparagine synthase (glutamine-hydrolyzing)</fullName>
        <ecNumber evidence="3">6.3.5.4</ecNumber>
    </recommendedName>
</protein>
<keyword evidence="6" id="KW-0061">Asparagine biosynthesis</keyword>
<comment type="catalytic activity">
    <reaction evidence="8">
        <text>L-aspartate + L-glutamine + ATP + H2O = L-asparagine + L-glutamate + AMP + diphosphate + H(+)</text>
        <dbReference type="Rhea" id="RHEA:12228"/>
        <dbReference type="ChEBI" id="CHEBI:15377"/>
        <dbReference type="ChEBI" id="CHEBI:15378"/>
        <dbReference type="ChEBI" id="CHEBI:29985"/>
        <dbReference type="ChEBI" id="CHEBI:29991"/>
        <dbReference type="ChEBI" id="CHEBI:30616"/>
        <dbReference type="ChEBI" id="CHEBI:33019"/>
        <dbReference type="ChEBI" id="CHEBI:58048"/>
        <dbReference type="ChEBI" id="CHEBI:58359"/>
        <dbReference type="ChEBI" id="CHEBI:456215"/>
        <dbReference type="EC" id="6.3.5.4"/>
    </reaction>
</comment>
<evidence type="ECO:0000313" key="12">
    <source>
        <dbReference type="Proteomes" id="UP001522868"/>
    </source>
</evidence>
<dbReference type="CDD" id="cd01991">
    <property type="entry name" value="Asn_synthase_B_C"/>
    <property type="match status" value="1"/>
</dbReference>
<dbReference type="EMBL" id="JALPTH010000007">
    <property type="protein sequence ID" value="MCK8677609.1"/>
    <property type="molecule type" value="Genomic_DNA"/>
</dbReference>
<keyword evidence="4" id="KW-0547">Nucleotide-binding</keyword>
<dbReference type="PANTHER" id="PTHR43284:SF1">
    <property type="entry name" value="ASPARAGINE SYNTHETASE"/>
    <property type="match status" value="1"/>
</dbReference>
<keyword evidence="12" id="KW-1185">Reference proteome</keyword>
<evidence type="ECO:0000256" key="9">
    <source>
        <dbReference type="SAM" id="MobiDB-lite"/>
    </source>
</evidence>
<dbReference type="Pfam" id="PF00733">
    <property type="entry name" value="Asn_synthase"/>
    <property type="match status" value="1"/>
</dbReference>
<name>A0ABT0I8G2_9ACTN</name>
<keyword evidence="7" id="KW-0315">Glutamine amidotransferase</keyword>
<dbReference type="EC" id="6.3.5.4" evidence="3"/>
<comment type="caution">
    <text evidence="11">The sequence shown here is derived from an EMBL/GenBank/DDBJ whole genome shotgun (WGS) entry which is preliminary data.</text>
</comment>
<dbReference type="GO" id="GO:0004066">
    <property type="term" value="F:asparagine synthase (glutamine-hydrolyzing) activity"/>
    <property type="evidence" value="ECO:0007669"/>
    <property type="project" value="UniProtKB-EC"/>
</dbReference>
<evidence type="ECO:0000256" key="3">
    <source>
        <dbReference type="ARBA" id="ARBA00012737"/>
    </source>
</evidence>
<proteinExistence type="inferred from homology"/>
<evidence type="ECO:0000256" key="8">
    <source>
        <dbReference type="ARBA" id="ARBA00048741"/>
    </source>
</evidence>
<dbReference type="SUPFAM" id="SSF52402">
    <property type="entry name" value="Adenine nucleotide alpha hydrolases-like"/>
    <property type="match status" value="1"/>
</dbReference>
<dbReference type="PROSITE" id="PS51278">
    <property type="entry name" value="GATASE_TYPE_2"/>
    <property type="match status" value="1"/>
</dbReference>
<dbReference type="InterPro" id="IPR033738">
    <property type="entry name" value="AsnB_N"/>
</dbReference>
<keyword evidence="11" id="KW-0436">Ligase</keyword>
<dbReference type="SUPFAM" id="SSF56235">
    <property type="entry name" value="N-terminal nucleophile aminohydrolases (Ntn hydrolases)"/>
    <property type="match status" value="1"/>
</dbReference>
<dbReference type="PIRSF" id="PIRSF001589">
    <property type="entry name" value="Asn_synthetase_glu-h"/>
    <property type="match status" value="1"/>
</dbReference>
<dbReference type="NCBIfam" id="TIGR01536">
    <property type="entry name" value="asn_synth_AEB"/>
    <property type="match status" value="1"/>
</dbReference>
<comment type="similarity">
    <text evidence="2">Belongs to the asparagine synthetase family.</text>
</comment>
<organism evidence="11 12">
    <name type="scientific">Streptomyces lichenis</name>
    <dbReference type="NCBI Taxonomy" id="2306967"/>
    <lineage>
        <taxon>Bacteria</taxon>
        <taxon>Bacillati</taxon>
        <taxon>Actinomycetota</taxon>
        <taxon>Actinomycetes</taxon>
        <taxon>Kitasatosporales</taxon>
        <taxon>Streptomycetaceae</taxon>
        <taxon>Streptomyces</taxon>
    </lineage>
</organism>
<dbReference type="InterPro" id="IPR029055">
    <property type="entry name" value="Ntn_hydrolases_N"/>
</dbReference>
<keyword evidence="5" id="KW-0067">ATP-binding</keyword>
<dbReference type="InterPro" id="IPR014729">
    <property type="entry name" value="Rossmann-like_a/b/a_fold"/>
</dbReference>
<dbReference type="Gene3D" id="3.60.20.10">
    <property type="entry name" value="Glutamine Phosphoribosylpyrophosphate, subunit 1, domain 1"/>
    <property type="match status" value="1"/>
</dbReference>
<dbReference type="CDD" id="cd00712">
    <property type="entry name" value="AsnB"/>
    <property type="match status" value="1"/>
</dbReference>
<sequence>MCGITGWIDFTRDLRQEHATVREMTATLACRGPDSDGVWLSRRAALGHRRLAVIDVEGGAQPLTGGDPGTDRAAADRAAAVLAYNGELYNHQELRGRLTALGHRFRTRSDTEVVLRAHLEWGSEAPRRFDGIFAYAVWDERQGELTLVRDHLGIKPLYWHAYPGGLLFGSEPKALLANPLFRAELDAEGIAELFALPAAPTPGHGVLYGLREVRPGRLLRVTAAGLREERHWTLESRPHTDDEDTTRRTVRTLLAEAVERQLVSDVPLCSLLSGGVDSSAVTALAARARQRAGQGKVTTYSVDFPGSSERAPDDWRTAHDAPFARAAADHIGTLHTSVIVPDDDLLPARDAVLRARDRPGWGEMDASLHLLFREVRRRSTVALSGEAADELFGGYPYFHDPAALAAPAFPWLHGRTTPAALLRPDVAERVRPEEYAADAYTTALAETPRLDGESGHDRRIREIFHLALTRWLPPLLDRVDRVSMSVGLEVRVPFCDPRLVSYLWNVPWSLKAPGGRPKGLLRDAVRDLLPPSVADRPKSGYPSTPAVRYTEVLTERAHALLADPAAPVFDLVDRTAVRRALAEGRPLPSPRTAPNPVGGLDHLVQLDEWLRAYRVGLR</sequence>
<dbReference type="PANTHER" id="PTHR43284">
    <property type="entry name" value="ASPARAGINE SYNTHETASE (GLUTAMINE-HYDROLYZING)"/>
    <property type="match status" value="1"/>
</dbReference>
<evidence type="ECO:0000256" key="5">
    <source>
        <dbReference type="ARBA" id="ARBA00022840"/>
    </source>
</evidence>
<accession>A0ABT0I8G2</accession>